<dbReference type="InterPro" id="IPR009810">
    <property type="entry name" value="Nodulin_late_dom"/>
</dbReference>
<gene>
    <name evidence="3" type="ORF">MtrunA17_Chr5g0427831</name>
</gene>
<keyword evidence="1" id="KW-1133">Transmembrane helix</keyword>
<proteinExistence type="predicted"/>
<reference evidence="4" key="1">
    <citation type="journal article" date="2018" name="Nat. Plants">
        <title>Whole-genome landscape of Medicago truncatula symbiotic genes.</title>
        <authorList>
            <person name="Pecrix Y."/>
            <person name="Staton S.E."/>
            <person name="Sallet E."/>
            <person name="Lelandais-Briere C."/>
            <person name="Moreau S."/>
            <person name="Carrere S."/>
            <person name="Blein T."/>
            <person name="Jardinaud M.F."/>
            <person name="Latrasse D."/>
            <person name="Zouine M."/>
            <person name="Zahm M."/>
            <person name="Kreplak J."/>
            <person name="Mayjonade B."/>
            <person name="Satge C."/>
            <person name="Perez M."/>
            <person name="Cauet S."/>
            <person name="Marande W."/>
            <person name="Chantry-Darmon C."/>
            <person name="Lopez-Roques C."/>
            <person name="Bouchez O."/>
            <person name="Berard A."/>
            <person name="Debelle F."/>
            <person name="Munos S."/>
            <person name="Bendahmane A."/>
            <person name="Berges H."/>
            <person name="Niebel A."/>
            <person name="Buitink J."/>
            <person name="Frugier F."/>
            <person name="Benhamed M."/>
            <person name="Crespi M."/>
            <person name="Gouzy J."/>
            <person name="Gamas P."/>
        </authorList>
    </citation>
    <scope>NUCLEOTIDE SEQUENCE [LARGE SCALE GENOMIC DNA]</scope>
    <source>
        <strain evidence="4">cv. Jemalong A17</strain>
    </source>
</reference>
<name>A0A396HSF9_MEDTR</name>
<feature type="transmembrane region" description="Helical" evidence="1">
    <location>
        <begin position="27"/>
        <end position="44"/>
    </location>
</feature>
<evidence type="ECO:0000313" key="3">
    <source>
        <dbReference type="EMBL" id="RHN56289.1"/>
    </source>
</evidence>
<evidence type="ECO:0000259" key="2">
    <source>
        <dbReference type="Pfam" id="PF07127"/>
    </source>
</evidence>
<evidence type="ECO:0000313" key="4">
    <source>
        <dbReference type="Proteomes" id="UP000265566"/>
    </source>
</evidence>
<protein>
    <submittedName>
        <fullName evidence="3">Putative Late nodulin</fullName>
    </submittedName>
</protein>
<dbReference type="EMBL" id="PSQE01000005">
    <property type="protein sequence ID" value="RHN56289.1"/>
    <property type="molecule type" value="Genomic_DNA"/>
</dbReference>
<dbReference type="GO" id="GO:0046872">
    <property type="term" value="F:metal ion binding"/>
    <property type="evidence" value="ECO:0007669"/>
    <property type="project" value="InterPro"/>
</dbReference>
<keyword evidence="1" id="KW-0472">Membrane</keyword>
<accession>A0A396HSF9</accession>
<dbReference type="AlphaFoldDB" id="A0A396HSF9"/>
<feature type="domain" description="Late nodulin" evidence="2">
    <location>
        <begin position="26"/>
        <end position="78"/>
    </location>
</feature>
<evidence type="ECO:0000256" key="1">
    <source>
        <dbReference type="SAM" id="Phobius"/>
    </source>
</evidence>
<keyword evidence="1" id="KW-0812">Transmembrane</keyword>
<dbReference type="Gramene" id="rna31661">
    <property type="protein sequence ID" value="RHN56289.1"/>
    <property type="gene ID" value="gene31661"/>
</dbReference>
<comment type="caution">
    <text evidence="3">The sequence shown here is derived from an EMBL/GenBank/DDBJ whole genome shotgun (WGS) entry which is preliminary data.</text>
</comment>
<dbReference type="Proteomes" id="UP000265566">
    <property type="component" value="Chromosome 5"/>
</dbReference>
<sequence length="91" mass="10797">MFSTHYKVIKSYLTCIMQRGRNMTIKTLKFVYVIILFFSLFLVAKNEPEPKFIECVTDADCLNSQSKMYALICEKNRCIYEFLKSMHYNLS</sequence>
<organism evidence="3 4">
    <name type="scientific">Medicago truncatula</name>
    <name type="common">Barrel medic</name>
    <name type="synonym">Medicago tribuloides</name>
    <dbReference type="NCBI Taxonomy" id="3880"/>
    <lineage>
        <taxon>Eukaryota</taxon>
        <taxon>Viridiplantae</taxon>
        <taxon>Streptophyta</taxon>
        <taxon>Embryophyta</taxon>
        <taxon>Tracheophyta</taxon>
        <taxon>Spermatophyta</taxon>
        <taxon>Magnoliopsida</taxon>
        <taxon>eudicotyledons</taxon>
        <taxon>Gunneridae</taxon>
        <taxon>Pentapetalae</taxon>
        <taxon>rosids</taxon>
        <taxon>fabids</taxon>
        <taxon>Fabales</taxon>
        <taxon>Fabaceae</taxon>
        <taxon>Papilionoideae</taxon>
        <taxon>50 kb inversion clade</taxon>
        <taxon>NPAAA clade</taxon>
        <taxon>Hologalegina</taxon>
        <taxon>IRL clade</taxon>
        <taxon>Trifolieae</taxon>
        <taxon>Medicago</taxon>
    </lineage>
</organism>
<dbReference type="Pfam" id="PF07127">
    <property type="entry name" value="Nodulin_late"/>
    <property type="match status" value="1"/>
</dbReference>